<dbReference type="SUPFAM" id="SSF47413">
    <property type="entry name" value="lambda repressor-like DNA-binding domains"/>
    <property type="match status" value="1"/>
</dbReference>
<name>A0A2S6AM00_9NOCA</name>
<feature type="domain" description="HTH cro/C1-type" evidence="1">
    <location>
        <begin position="21"/>
        <end position="76"/>
    </location>
</feature>
<evidence type="ECO:0000259" key="1">
    <source>
        <dbReference type="PROSITE" id="PS50943"/>
    </source>
</evidence>
<evidence type="ECO:0000313" key="3">
    <source>
        <dbReference type="Proteomes" id="UP000239874"/>
    </source>
</evidence>
<dbReference type="PROSITE" id="PS50943">
    <property type="entry name" value="HTH_CROC1"/>
    <property type="match status" value="1"/>
</dbReference>
<reference evidence="2 3" key="1">
    <citation type="submission" date="2018-02" db="EMBL/GenBank/DDBJ databases">
        <title>8 Nocardia nova and 1 Nocardia cyriacigeorgica strain used for evolution to TMP-SMX.</title>
        <authorList>
            <person name="Mehta H."/>
            <person name="Weng J."/>
            <person name="Shamoo Y."/>
        </authorList>
    </citation>
    <scope>NUCLEOTIDE SEQUENCE [LARGE SCALE GENOMIC DNA]</scope>
    <source>
        <strain evidence="2 3">MDA3139</strain>
    </source>
</reference>
<proteinExistence type="predicted"/>
<dbReference type="SMART" id="SM00530">
    <property type="entry name" value="HTH_XRE"/>
    <property type="match status" value="1"/>
</dbReference>
<dbReference type="AlphaFoldDB" id="A0A2S6AM00"/>
<accession>A0A2S6AM00</accession>
<dbReference type="CDD" id="cd00093">
    <property type="entry name" value="HTH_XRE"/>
    <property type="match status" value="1"/>
</dbReference>
<dbReference type="InterPro" id="IPR010982">
    <property type="entry name" value="Lambda_DNA-bd_dom_sf"/>
</dbReference>
<dbReference type="OrthoDB" id="4285266at2"/>
<dbReference type="Pfam" id="PF13560">
    <property type="entry name" value="HTH_31"/>
    <property type="match status" value="1"/>
</dbReference>
<dbReference type="GO" id="GO:0003677">
    <property type="term" value="F:DNA binding"/>
    <property type="evidence" value="ECO:0007669"/>
    <property type="project" value="InterPro"/>
</dbReference>
<dbReference type="EMBL" id="PSZC01000015">
    <property type="protein sequence ID" value="PPJ36248.1"/>
    <property type="molecule type" value="Genomic_DNA"/>
</dbReference>
<sequence length="300" mass="33884">MPDPQRATGSTLPRRQLGRYLVEWRTRAGYTQVRAAQLLEMGATSLNRLEKGEVGRIKSIVIQAICDLYGIPPDLAVALKGLAQQANVKSWWHQYGDLIPNNFDVYVGLETAASRIITYQPDLIPGLLQTADYNRSLVRSIWPDEKPEQWEQRVQIKTQRQTVVTRKTQPVLLDVVIGEAALRRVAGSHSTMAAQLRHLADIGTRDNVSVRILGYDAGFPDGISMPPFVVLTFGETPTGEQVEPPVVFLEGAVGDMYLEKEDDVRLYHRRYDSIRAAALDETVSRNLLRWVAREHEQRER</sequence>
<dbReference type="InterPro" id="IPR043917">
    <property type="entry name" value="DUF5753"/>
</dbReference>
<gene>
    <name evidence="2" type="ORF">C5E45_21255</name>
</gene>
<protein>
    <submittedName>
        <fullName evidence="2">XRE family transcriptional regulator</fullName>
    </submittedName>
</protein>
<comment type="caution">
    <text evidence="2">The sequence shown here is derived from an EMBL/GenBank/DDBJ whole genome shotgun (WGS) entry which is preliminary data.</text>
</comment>
<dbReference type="RefSeq" id="WP_104374764.1">
    <property type="nucleotide sequence ID" value="NZ_PSZC01000015.1"/>
</dbReference>
<organism evidence="2 3">
    <name type="scientific">Nocardia nova</name>
    <dbReference type="NCBI Taxonomy" id="37330"/>
    <lineage>
        <taxon>Bacteria</taxon>
        <taxon>Bacillati</taxon>
        <taxon>Actinomycetota</taxon>
        <taxon>Actinomycetes</taxon>
        <taxon>Mycobacteriales</taxon>
        <taxon>Nocardiaceae</taxon>
        <taxon>Nocardia</taxon>
    </lineage>
</organism>
<dbReference type="InterPro" id="IPR001387">
    <property type="entry name" value="Cro/C1-type_HTH"/>
</dbReference>
<evidence type="ECO:0000313" key="2">
    <source>
        <dbReference type="EMBL" id="PPJ36248.1"/>
    </source>
</evidence>
<dbReference type="Pfam" id="PF19054">
    <property type="entry name" value="DUF5753"/>
    <property type="match status" value="1"/>
</dbReference>
<dbReference type="Gene3D" id="1.10.260.40">
    <property type="entry name" value="lambda repressor-like DNA-binding domains"/>
    <property type="match status" value="1"/>
</dbReference>
<dbReference type="Proteomes" id="UP000239874">
    <property type="component" value="Unassembled WGS sequence"/>
</dbReference>